<dbReference type="Pfam" id="PF04892">
    <property type="entry name" value="VanZ"/>
    <property type="match status" value="1"/>
</dbReference>
<evidence type="ECO:0000313" key="4">
    <source>
        <dbReference type="Proteomes" id="UP001596047"/>
    </source>
</evidence>
<comment type="caution">
    <text evidence="3">The sequence shown here is derived from an EMBL/GenBank/DDBJ whole genome shotgun (WGS) entry which is preliminary data.</text>
</comment>
<dbReference type="EMBL" id="JBHSOW010000042">
    <property type="protein sequence ID" value="MFC5649848.1"/>
    <property type="molecule type" value="Genomic_DNA"/>
</dbReference>
<keyword evidence="1" id="KW-1133">Transmembrane helix</keyword>
<dbReference type="Proteomes" id="UP001596047">
    <property type="component" value="Unassembled WGS sequence"/>
</dbReference>
<dbReference type="InterPro" id="IPR006976">
    <property type="entry name" value="VanZ-like"/>
</dbReference>
<organism evidence="3 4">
    <name type="scientific">Paenibacillus solisilvae</name>
    <dbReference type="NCBI Taxonomy" id="2486751"/>
    <lineage>
        <taxon>Bacteria</taxon>
        <taxon>Bacillati</taxon>
        <taxon>Bacillota</taxon>
        <taxon>Bacilli</taxon>
        <taxon>Bacillales</taxon>
        <taxon>Paenibacillaceae</taxon>
        <taxon>Paenibacillus</taxon>
    </lineage>
</organism>
<evidence type="ECO:0000256" key="1">
    <source>
        <dbReference type="SAM" id="Phobius"/>
    </source>
</evidence>
<keyword evidence="1" id="KW-0812">Transmembrane</keyword>
<proteinExistence type="predicted"/>
<feature type="transmembrane region" description="Helical" evidence="1">
    <location>
        <begin position="6"/>
        <end position="27"/>
    </location>
</feature>
<feature type="domain" description="VanZ-like" evidence="2">
    <location>
        <begin position="8"/>
        <end position="129"/>
    </location>
</feature>
<evidence type="ECO:0000313" key="3">
    <source>
        <dbReference type="EMBL" id="MFC5649848.1"/>
    </source>
</evidence>
<evidence type="ECO:0000259" key="2">
    <source>
        <dbReference type="Pfam" id="PF04892"/>
    </source>
</evidence>
<name>A0ABW0VXD7_9BACL</name>
<keyword evidence="1" id="KW-0472">Membrane</keyword>
<dbReference type="NCBIfam" id="NF037970">
    <property type="entry name" value="vanZ_1"/>
    <property type="match status" value="1"/>
</dbReference>
<protein>
    <submittedName>
        <fullName evidence="3">VanZ family protein</fullName>
    </submittedName>
</protein>
<feature type="transmembrane region" description="Helical" evidence="1">
    <location>
        <begin position="58"/>
        <end position="77"/>
    </location>
</feature>
<accession>A0ABW0VXD7</accession>
<reference evidence="4" key="1">
    <citation type="journal article" date="2019" name="Int. J. Syst. Evol. Microbiol.">
        <title>The Global Catalogue of Microorganisms (GCM) 10K type strain sequencing project: providing services to taxonomists for standard genome sequencing and annotation.</title>
        <authorList>
            <consortium name="The Broad Institute Genomics Platform"/>
            <consortium name="The Broad Institute Genome Sequencing Center for Infectious Disease"/>
            <person name="Wu L."/>
            <person name="Ma J."/>
        </authorList>
    </citation>
    <scope>NUCLEOTIDE SEQUENCE [LARGE SCALE GENOMIC DNA]</scope>
    <source>
        <strain evidence="4">CGMCC 1.3240</strain>
    </source>
</reference>
<gene>
    <name evidence="3" type="ORF">ACFPYJ_12085</name>
</gene>
<sequence>MNQRWVYWCLVISWCTLVFIITSSPAATSENTSSIIRAETNAPPITVHKLDFGIRKTAHVTMFGVLAILVLLAIWGWKNALIKAWVFATFYGATDEIHQIFETGRTPTVSDVFIDSTGAFAALLFFYLLRKIIIKSKLRREV</sequence>
<feature type="transmembrane region" description="Helical" evidence="1">
    <location>
        <begin position="112"/>
        <end position="129"/>
    </location>
</feature>
<keyword evidence="4" id="KW-1185">Reference proteome</keyword>
<dbReference type="RefSeq" id="WP_379188393.1">
    <property type="nucleotide sequence ID" value="NZ_JBHSOW010000042.1"/>
</dbReference>